<gene>
    <name evidence="1" type="ORF">KFK09_019120</name>
</gene>
<keyword evidence="2" id="KW-1185">Reference proteome</keyword>
<comment type="caution">
    <text evidence="1">The sequence shown here is derived from an EMBL/GenBank/DDBJ whole genome shotgun (WGS) entry which is preliminary data.</text>
</comment>
<protein>
    <submittedName>
        <fullName evidence="1">Uncharacterized protein</fullName>
    </submittedName>
</protein>
<proteinExistence type="predicted"/>
<dbReference type="EMBL" id="JAGYWB010000013">
    <property type="protein sequence ID" value="KAI0500902.1"/>
    <property type="molecule type" value="Genomic_DNA"/>
</dbReference>
<dbReference type="Proteomes" id="UP000829196">
    <property type="component" value="Unassembled WGS sequence"/>
</dbReference>
<accession>A0A8T3AZ25</accession>
<dbReference type="AlphaFoldDB" id="A0A8T3AZ25"/>
<evidence type="ECO:0000313" key="2">
    <source>
        <dbReference type="Proteomes" id="UP000829196"/>
    </source>
</evidence>
<evidence type="ECO:0000313" key="1">
    <source>
        <dbReference type="EMBL" id="KAI0500902.1"/>
    </source>
</evidence>
<organism evidence="1 2">
    <name type="scientific">Dendrobium nobile</name>
    <name type="common">Orchid</name>
    <dbReference type="NCBI Taxonomy" id="94219"/>
    <lineage>
        <taxon>Eukaryota</taxon>
        <taxon>Viridiplantae</taxon>
        <taxon>Streptophyta</taxon>
        <taxon>Embryophyta</taxon>
        <taxon>Tracheophyta</taxon>
        <taxon>Spermatophyta</taxon>
        <taxon>Magnoliopsida</taxon>
        <taxon>Liliopsida</taxon>
        <taxon>Asparagales</taxon>
        <taxon>Orchidaceae</taxon>
        <taxon>Epidendroideae</taxon>
        <taxon>Malaxideae</taxon>
        <taxon>Dendrobiinae</taxon>
        <taxon>Dendrobium</taxon>
    </lineage>
</organism>
<reference evidence="1" key="1">
    <citation type="journal article" date="2022" name="Front. Genet.">
        <title>Chromosome-Scale Assembly of the Dendrobium nobile Genome Provides Insights Into the Molecular Mechanism of the Biosynthesis of the Medicinal Active Ingredient of Dendrobium.</title>
        <authorList>
            <person name="Xu Q."/>
            <person name="Niu S.-C."/>
            <person name="Li K.-L."/>
            <person name="Zheng P.-J."/>
            <person name="Zhang X.-J."/>
            <person name="Jia Y."/>
            <person name="Liu Y."/>
            <person name="Niu Y.-X."/>
            <person name="Yu L.-H."/>
            <person name="Chen D.-F."/>
            <person name="Zhang G.-Q."/>
        </authorList>
    </citation>
    <scope>NUCLEOTIDE SEQUENCE</scope>
    <source>
        <tissue evidence="1">Leaf</tissue>
    </source>
</reference>
<name>A0A8T3AZ25_DENNO</name>
<sequence>MVVIIVIYQEFEDIDWYEIFCFDCTLLFFDSQVLFLCMPRPSGNHFWASSFSFL</sequence>